<feature type="compositionally biased region" description="Basic and acidic residues" evidence="1">
    <location>
        <begin position="375"/>
        <end position="390"/>
    </location>
</feature>
<evidence type="ECO:0000313" key="4">
    <source>
        <dbReference type="Proteomes" id="UP000596902"/>
    </source>
</evidence>
<comment type="caution">
    <text evidence="3">The sequence shown here is derived from an EMBL/GenBank/DDBJ whole genome shotgun (WGS) entry which is preliminary data.</text>
</comment>
<keyword evidence="2" id="KW-0472">Membrane</keyword>
<dbReference type="RefSeq" id="XP_038790532.1">
    <property type="nucleotide sequence ID" value="XM_038927240.1"/>
</dbReference>
<dbReference type="AlphaFoldDB" id="A0A8H7BEV8"/>
<feature type="region of interest" description="Disordered" evidence="1">
    <location>
        <begin position="400"/>
        <end position="459"/>
    </location>
</feature>
<proteinExistence type="predicted"/>
<organism evidence="3 4">
    <name type="scientific">Alternaria burnsii</name>
    <dbReference type="NCBI Taxonomy" id="1187904"/>
    <lineage>
        <taxon>Eukaryota</taxon>
        <taxon>Fungi</taxon>
        <taxon>Dikarya</taxon>
        <taxon>Ascomycota</taxon>
        <taxon>Pezizomycotina</taxon>
        <taxon>Dothideomycetes</taxon>
        <taxon>Pleosporomycetidae</taxon>
        <taxon>Pleosporales</taxon>
        <taxon>Pleosporineae</taxon>
        <taxon>Pleosporaceae</taxon>
        <taxon>Alternaria</taxon>
        <taxon>Alternaria sect. Alternaria</taxon>
    </lineage>
</organism>
<sequence length="489" mass="53735">MAFVLSRLGDNGAHFASPATIVTVMIANIPKFQFPAPGPDLPSWPAFTNEPFKPGNNPSDYMRIYLQYLLDDRDNYPVDGFGPGTALVQIHDIIDPLFIGSNLESDTTWTNYIHSVQIYCLVCPPLESGGKRGETDDLGWPFCGGDIQAIQSTSPASDEIAGWTPQSEVNQGLVVPKPSDGWENTSLACTLAMYTTFDVIDATVSLYMNRPSVRSQLFIVSSTPRDGASDFGVLMPYRYSAYCTHGTRNGTGCNEAELSYSTSTYGSAPTSTRDTWDTLFPTSIYPAPARNSIDVCAPSRFNNCRKDGWYGWSIGQRVGVIIGVVVGVIVVILLLRRVPPSVWSHKREKARPLLLSELRSQQAIEEGAAAERRYVERTRGEHTSTSRGNEDAIEQSLQTVPPTWRHGEHASSSRGSGNAVEQPVEDVPPTYKEAMKDRRRTSGVGRPRMNEYTSTGWPPVYADAVQQPVPVANTPLRVPYPTLPVSPPR</sequence>
<keyword evidence="2" id="KW-0812">Transmembrane</keyword>
<keyword evidence="4" id="KW-1185">Reference proteome</keyword>
<protein>
    <submittedName>
        <fullName evidence="3">Uncharacterized protein</fullName>
    </submittedName>
</protein>
<name>A0A8H7BEV8_9PLEO</name>
<evidence type="ECO:0000256" key="1">
    <source>
        <dbReference type="SAM" id="MobiDB-lite"/>
    </source>
</evidence>
<accession>A0A8H7BEV8</accession>
<dbReference type="GeneID" id="62200418"/>
<feature type="transmembrane region" description="Helical" evidence="2">
    <location>
        <begin position="309"/>
        <end position="335"/>
    </location>
</feature>
<dbReference type="Proteomes" id="UP000596902">
    <property type="component" value="Unassembled WGS sequence"/>
</dbReference>
<dbReference type="EMBL" id="JAAABM010000002">
    <property type="protein sequence ID" value="KAF7680542.1"/>
    <property type="molecule type" value="Genomic_DNA"/>
</dbReference>
<reference evidence="3" key="2">
    <citation type="submission" date="2020-08" db="EMBL/GenBank/DDBJ databases">
        <title>Draft Genome Sequence of Cumin Blight Pathogen Alternaria burnsii.</title>
        <authorList>
            <person name="Feng Z."/>
        </authorList>
    </citation>
    <scope>NUCLEOTIDE SEQUENCE</scope>
    <source>
        <strain evidence="3">CBS107.38</strain>
    </source>
</reference>
<gene>
    <name evidence="3" type="ORF">GT037_002193</name>
</gene>
<keyword evidence="2" id="KW-1133">Transmembrane helix</keyword>
<feature type="region of interest" description="Disordered" evidence="1">
    <location>
        <begin position="375"/>
        <end position="394"/>
    </location>
</feature>
<evidence type="ECO:0000313" key="3">
    <source>
        <dbReference type="EMBL" id="KAF7680542.1"/>
    </source>
</evidence>
<evidence type="ECO:0000256" key="2">
    <source>
        <dbReference type="SAM" id="Phobius"/>
    </source>
</evidence>
<reference evidence="3" key="1">
    <citation type="submission" date="2020-01" db="EMBL/GenBank/DDBJ databases">
        <authorList>
            <person name="Feng Z.H.Z."/>
        </authorList>
    </citation>
    <scope>NUCLEOTIDE SEQUENCE</scope>
    <source>
        <strain evidence="3">CBS107.38</strain>
    </source>
</reference>